<dbReference type="Pfam" id="PF06114">
    <property type="entry name" value="Peptidase_M78"/>
    <property type="match status" value="1"/>
</dbReference>
<feature type="domain" description="IrrE N-terminal-like" evidence="1">
    <location>
        <begin position="47"/>
        <end position="150"/>
    </location>
</feature>
<accession>A0A2A2AUI4</accession>
<sequence>MPDAVDLDLVRQILPSTRFGSGVREIKAPMALDIKGFEGMLVRNPEDADEWGIFYNSAASLERRRFTIAHELGHFVLHRNRQQRFSCDKESIYSGIDTILDIEREADDFASNLLMPGDLLREWISKQIDLRVLSAIAKRFQVSFEALCIRFIKFTPERAILIYWDNGYAKYVWRSQSAIKSRANIRRMSDPAEPPPGTLAADASITQEWDGIDMSAARWCPGEARHMSLREFKHSYSARERVFTLLLLESAEPHSWDRSWQDEESFDSFDRFVTNGQLPVR</sequence>
<dbReference type="AlphaFoldDB" id="A0A2A2AUI4"/>
<dbReference type="PANTHER" id="PTHR43236">
    <property type="entry name" value="ANTITOXIN HIGA1"/>
    <property type="match status" value="1"/>
</dbReference>
<name>A0A2A2AUI4_9BURK</name>
<evidence type="ECO:0000313" key="3">
    <source>
        <dbReference type="Proteomes" id="UP000218439"/>
    </source>
</evidence>
<dbReference type="InterPro" id="IPR052345">
    <property type="entry name" value="Rad_response_metalloprotease"/>
</dbReference>
<dbReference type="EMBL" id="NSJE01000027">
    <property type="protein sequence ID" value="PAT41319.1"/>
    <property type="molecule type" value="Genomic_DNA"/>
</dbReference>
<dbReference type="Proteomes" id="UP000218439">
    <property type="component" value="Unassembled WGS sequence"/>
</dbReference>
<evidence type="ECO:0000259" key="1">
    <source>
        <dbReference type="Pfam" id="PF06114"/>
    </source>
</evidence>
<organism evidence="2 3">
    <name type="scientific">Vandammella animalimorsus</name>
    <dbReference type="NCBI Taxonomy" id="2029117"/>
    <lineage>
        <taxon>Bacteria</taxon>
        <taxon>Pseudomonadati</taxon>
        <taxon>Pseudomonadota</taxon>
        <taxon>Betaproteobacteria</taxon>
        <taxon>Burkholderiales</taxon>
        <taxon>Comamonadaceae</taxon>
        <taxon>Vandammella</taxon>
    </lineage>
</organism>
<protein>
    <recommendedName>
        <fullName evidence="1">IrrE N-terminal-like domain-containing protein</fullName>
    </recommendedName>
</protein>
<dbReference type="PANTHER" id="PTHR43236:SF2">
    <property type="entry name" value="BLL0069 PROTEIN"/>
    <property type="match status" value="1"/>
</dbReference>
<proteinExistence type="predicted"/>
<reference evidence="2 3" key="1">
    <citation type="submission" date="2017-08" db="EMBL/GenBank/DDBJ databases">
        <title>WGS of Clinical strains of the CDC Group NO-1 linked to zoonotic infections in humans.</title>
        <authorList>
            <person name="Bernier A.-M."/>
            <person name="Bernard K."/>
        </authorList>
    </citation>
    <scope>NUCLEOTIDE SEQUENCE [LARGE SCALE GENOMIC DNA]</scope>
    <source>
        <strain evidence="2 3">NML120219</strain>
    </source>
</reference>
<dbReference type="Gene3D" id="1.10.10.2910">
    <property type="match status" value="1"/>
</dbReference>
<dbReference type="InterPro" id="IPR010359">
    <property type="entry name" value="IrrE_HExxH"/>
</dbReference>
<evidence type="ECO:0000313" key="2">
    <source>
        <dbReference type="EMBL" id="PAT41319.1"/>
    </source>
</evidence>
<comment type="caution">
    <text evidence="2">The sequence shown here is derived from an EMBL/GenBank/DDBJ whole genome shotgun (WGS) entry which is preliminary data.</text>
</comment>
<dbReference type="RefSeq" id="WP_095552747.1">
    <property type="nucleotide sequence ID" value="NZ_NSJE01000027.1"/>
</dbReference>
<gene>
    <name evidence="2" type="ORF">CK621_13075</name>
</gene>